<feature type="domain" description="GH29D-like beta-sandwich" evidence="5">
    <location>
        <begin position="517"/>
        <end position="581"/>
    </location>
</feature>
<dbReference type="SUPFAM" id="SSF102588">
    <property type="entry name" value="LmbE-like"/>
    <property type="match status" value="1"/>
</dbReference>
<dbReference type="PANTHER" id="PTHR44103">
    <property type="entry name" value="PROPROTEIN CONVERTASE P"/>
    <property type="match status" value="1"/>
</dbReference>
<evidence type="ECO:0000313" key="8">
    <source>
        <dbReference type="Proteomes" id="UP001319861"/>
    </source>
</evidence>
<evidence type="ECO:0000313" key="7">
    <source>
        <dbReference type="EMBL" id="BCT75872.1"/>
    </source>
</evidence>
<feature type="region of interest" description="Disordered" evidence="3">
    <location>
        <begin position="289"/>
        <end position="314"/>
    </location>
</feature>
<dbReference type="Pfam" id="PF13290">
    <property type="entry name" value="CHB_HEX_C_1"/>
    <property type="match status" value="3"/>
</dbReference>
<dbReference type="InterPro" id="IPR008979">
    <property type="entry name" value="Galactose-bd-like_sf"/>
</dbReference>
<feature type="domain" description="GH29D-like beta-sandwich" evidence="5">
    <location>
        <begin position="600"/>
        <end position="664"/>
    </location>
</feature>
<dbReference type="Proteomes" id="UP001319861">
    <property type="component" value="Chromosome"/>
</dbReference>
<dbReference type="RefSeq" id="WP_229232563.1">
    <property type="nucleotide sequence ID" value="NZ_AP024525.1"/>
</dbReference>
<name>A0ABM7PUX2_SINCY</name>
<keyword evidence="8" id="KW-1185">Reference proteome</keyword>
<dbReference type="Pfam" id="PF24135">
    <property type="entry name" value="DUF7402"/>
    <property type="match status" value="1"/>
</dbReference>
<dbReference type="Gene3D" id="2.60.120.260">
    <property type="entry name" value="Galactose-binding domain-like"/>
    <property type="match status" value="1"/>
</dbReference>
<keyword evidence="1 4" id="KW-0732">Signal</keyword>
<evidence type="ECO:0000256" key="2">
    <source>
        <dbReference type="ARBA" id="ARBA00022833"/>
    </source>
</evidence>
<dbReference type="Gene3D" id="2.40.128.340">
    <property type="match status" value="2"/>
</dbReference>
<dbReference type="Pfam" id="PF13517">
    <property type="entry name" value="FG-GAP_3"/>
    <property type="match status" value="2"/>
</dbReference>
<sequence length="927" mass="96729">MVLGTAALISVQVPAAQAAAACTDGAMNIVAHTDDDLLFLSPDFMRDLQTNRCTLSVFLTAGEAGEGSSYWNSLENGIEASYAQMAGKANSWAEIDDGIANRDIKRQQLAGSNIQVMFIRIPDGFPDGSGSDTYNNQSILKLWNGTLSSVTPVDGRAAYTKAQLKSVLVTLMNEMRPTTVRTQDWTGTYKNPYDHSDHWASAQFAHVASQAYTSPHTLTAYDAYVIDEYPQNVWGDELTQKVKAFTTFAPYDHNVCNTPGEGCPDSPYDEWLKRQYITAVEWTGDAAKDSGTTVTASSQKAAAQSPEKARDGYAWGDPMDASKEWVSNGEKAGAWIQYTFAQPTAVSEVNLFDRPLATEQITSGVLEFSDGSTVQVGALPNNGSALTVPFPGRTVTSVKFRVTGVSGTTTAAGLAEFEVFKGTDTTPPVVTADPAAGAYPAGTQIKLTANEAATIKYTTDGSDPTVSGQTYSGPITLNAAMTLKYYGTDTAGNSSAVASQAYTLADDKTPPVVTADPAAGAYPAGTQIKLTANEAATIKYTTDGSDPTVSGQTYSGPITLNAAMTLKYYGTDTAGNSSAVASQAYTIAADTTPPVVTADPAAGAYPAGTQIKLTANEAATIKYTTDGSDPTVSGQTYSGPITLNAAMTLKYYGTDTAGNSSAVASQAYTIKPPAVTQSWHDFTGDGLADVLAADGASFKLFAGNGDGTIGAGTQIATGWTGINATITPGDFNGDGKSDVLARASSGGALWLYPGNGSGGLNARVQVGWGWDVMTAILSPGDFNGDGKSDVLARDSGGNLWLYPGDGAGGWKSRSQVGWGWNVMNVIVSGRDFTGDGKNDVLARDTSGNLWVYPGNGSGGWGNRIQMATGWQSMTAIAAPGDLTGDGKADVIARDSSGTMWLYPGDGTGHIGTRTQLATGWGTYKNIS</sequence>
<dbReference type="InterPro" id="IPR024078">
    <property type="entry name" value="LmbE-like_dom_sf"/>
</dbReference>
<gene>
    <name evidence="7" type="ORF">SCMU_17140</name>
</gene>
<proteinExistence type="predicted"/>
<evidence type="ECO:0000259" key="6">
    <source>
        <dbReference type="Pfam" id="PF24135"/>
    </source>
</evidence>
<feature type="signal peptide" evidence="4">
    <location>
        <begin position="1"/>
        <end position="18"/>
    </location>
</feature>
<protein>
    <recommendedName>
        <fullName evidence="9">F5/8 type C domain-containing protein</fullName>
    </recommendedName>
</protein>
<dbReference type="InterPro" id="IPR055826">
    <property type="entry name" value="DUF7402"/>
</dbReference>
<feature type="chain" id="PRO_5047477500" description="F5/8 type C domain-containing protein" evidence="4">
    <location>
        <begin position="19"/>
        <end position="927"/>
    </location>
</feature>
<evidence type="ECO:0008006" key="9">
    <source>
        <dbReference type="Google" id="ProtNLM"/>
    </source>
</evidence>
<evidence type="ECO:0000256" key="4">
    <source>
        <dbReference type="SAM" id="SignalP"/>
    </source>
</evidence>
<feature type="compositionally biased region" description="Polar residues" evidence="3">
    <location>
        <begin position="290"/>
        <end position="302"/>
    </location>
</feature>
<dbReference type="Pfam" id="PF02585">
    <property type="entry name" value="PIG-L"/>
    <property type="match status" value="1"/>
</dbReference>
<dbReference type="PANTHER" id="PTHR44103:SF1">
    <property type="entry name" value="PROPROTEIN CONVERTASE P"/>
    <property type="match status" value="1"/>
</dbReference>
<evidence type="ECO:0000259" key="5">
    <source>
        <dbReference type="Pfam" id="PF13290"/>
    </source>
</evidence>
<feature type="domain" description="DUF7402" evidence="6">
    <location>
        <begin position="292"/>
        <end position="420"/>
    </location>
</feature>
<feature type="domain" description="GH29D-like beta-sandwich" evidence="5">
    <location>
        <begin position="434"/>
        <end position="498"/>
    </location>
</feature>
<dbReference type="SUPFAM" id="SSF49785">
    <property type="entry name" value="Galactose-binding domain-like"/>
    <property type="match status" value="1"/>
</dbReference>
<evidence type="ECO:0000256" key="1">
    <source>
        <dbReference type="ARBA" id="ARBA00022729"/>
    </source>
</evidence>
<dbReference type="InterPro" id="IPR013517">
    <property type="entry name" value="FG-GAP"/>
</dbReference>
<dbReference type="InterPro" id="IPR059177">
    <property type="entry name" value="GH29D-like_dom"/>
</dbReference>
<evidence type="ECO:0000256" key="3">
    <source>
        <dbReference type="SAM" id="MobiDB-lite"/>
    </source>
</evidence>
<dbReference type="InterPro" id="IPR028994">
    <property type="entry name" value="Integrin_alpha_N"/>
</dbReference>
<reference evidence="7 8" key="1">
    <citation type="journal article" date="2021" name="J. Biosci. Bioeng.">
        <title>Identification and characterization of a chc gene cluster responsible for the aromatization pathway of cyclohexanecarboxylate degradation in Sinomonas cyclohexanicum ATCC 51369.</title>
        <authorList>
            <person name="Yamamoto T."/>
            <person name="Hasegawa Y."/>
            <person name="Lau P.C.K."/>
            <person name="Iwaki H."/>
        </authorList>
    </citation>
    <scope>NUCLEOTIDE SEQUENCE [LARGE SCALE GENOMIC DNA]</scope>
    <source>
        <strain evidence="7 8">ATCC 51369</strain>
    </source>
</reference>
<dbReference type="SUPFAM" id="SSF69318">
    <property type="entry name" value="Integrin alpha N-terminal domain"/>
    <property type="match status" value="2"/>
</dbReference>
<accession>A0ABM7PUX2</accession>
<dbReference type="InterPro" id="IPR003737">
    <property type="entry name" value="GlcNAc_PI_deacetylase-related"/>
</dbReference>
<organism evidence="7 8">
    <name type="scientific">Sinomonas cyclohexanicum</name>
    <name type="common">Corynebacterium cyclohexanicum</name>
    <dbReference type="NCBI Taxonomy" id="322009"/>
    <lineage>
        <taxon>Bacteria</taxon>
        <taxon>Bacillati</taxon>
        <taxon>Actinomycetota</taxon>
        <taxon>Actinomycetes</taxon>
        <taxon>Micrococcales</taxon>
        <taxon>Micrococcaceae</taxon>
        <taxon>Sinomonas</taxon>
    </lineage>
</organism>
<dbReference type="Gene3D" id="3.40.50.10320">
    <property type="entry name" value="LmbE-like"/>
    <property type="match status" value="1"/>
</dbReference>
<dbReference type="EMBL" id="AP024525">
    <property type="protein sequence ID" value="BCT75872.1"/>
    <property type="molecule type" value="Genomic_DNA"/>
</dbReference>
<keyword evidence="2" id="KW-0862">Zinc</keyword>